<feature type="region of interest" description="Disordered" evidence="10">
    <location>
        <begin position="1"/>
        <end position="27"/>
    </location>
</feature>
<dbReference type="Pfam" id="PF01381">
    <property type="entry name" value="HTH_3"/>
    <property type="match status" value="1"/>
</dbReference>
<evidence type="ECO:0000256" key="7">
    <source>
        <dbReference type="ARBA" id="ARBA00022840"/>
    </source>
</evidence>
<dbReference type="PROSITE" id="PS50943">
    <property type="entry name" value="HTH_CROC1"/>
    <property type="match status" value="1"/>
</dbReference>
<dbReference type="EMBL" id="FPCG01000011">
    <property type="protein sequence ID" value="SFV24482.1"/>
    <property type="molecule type" value="Genomic_DNA"/>
</dbReference>
<dbReference type="SUPFAM" id="SSF81301">
    <property type="entry name" value="Nucleotidyltransferase"/>
    <property type="match status" value="1"/>
</dbReference>
<dbReference type="Gene3D" id="1.10.260.40">
    <property type="entry name" value="lambda repressor-like DNA-binding domains"/>
    <property type="match status" value="1"/>
</dbReference>
<evidence type="ECO:0000256" key="10">
    <source>
        <dbReference type="SAM" id="MobiDB-lite"/>
    </source>
</evidence>
<evidence type="ECO:0000313" key="12">
    <source>
        <dbReference type="EMBL" id="SFV24482.1"/>
    </source>
</evidence>
<organism evidence="12 13">
    <name type="scientific">Micrococcus terreus</name>
    <dbReference type="NCBI Taxonomy" id="574650"/>
    <lineage>
        <taxon>Bacteria</taxon>
        <taxon>Bacillati</taxon>
        <taxon>Actinomycetota</taxon>
        <taxon>Actinomycetes</taxon>
        <taxon>Micrococcales</taxon>
        <taxon>Micrococcaceae</taxon>
        <taxon>Micrococcus</taxon>
    </lineage>
</organism>
<evidence type="ECO:0000256" key="4">
    <source>
        <dbReference type="ARBA" id="ARBA00022695"/>
    </source>
</evidence>
<evidence type="ECO:0000313" key="13">
    <source>
        <dbReference type="Proteomes" id="UP000198881"/>
    </source>
</evidence>
<evidence type="ECO:0000256" key="5">
    <source>
        <dbReference type="ARBA" id="ARBA00022723"/>
    </source>
</evidence>
<dbReference type="CDD" id="cd05403">
    <property type="entry name" value="NT_KNTase_like"/>
    <property type="match status" value="1"/>
</dbReference>
<gene>
    <name evidence="12" type="ORF">SAMN04487966_11155</name>
</gene>
<evidence type="ECO:0000256" key="1">
    <source>
        <dbReference type="ARBA" id="ARBA00001946"/>
    </source>
</evidence>
<dbReference type="CDD" id="cd00093">
    <property type="entry name" value="HTH_XRE"/>
    <property type="match status" value="1"/>
</dbReference>
<proteinExistence type="inferred from homology"/>
<dbReference type="GO" id="GO:0016779">
    <property type="term" value="F:nucleotidyltransferase activity"/>
    <property type="evidence" value="ECO:0007669"/>
    <property type="project" value="UniProtKB-KW"/>
</dbReference>
<dbReference type="GO" id="GO:0046872">
    <property type="term" value="F:metal ion binding"/>
    <property type="evidence" value="ECO:0007669"/>
    <property type="project" value="UniProtKB-KW"/>
</dbReference>
<feature type="domain" description="HTH cro/C1-type" evidence="11">
    <location>
        <begin position="1"/>
        <end position="46"/>
    </location>
</feature>
<keyword evidence="2" id="KW-1277">Toxin-antitoxin system</keyword>
<evidence type="ECO:0000256" key="6">
    <source>
        <dbReference type="ARBA" id="ARBA00022741"/>
    </source>
</evidence>
<evidence type="ECO:0000256" key="8">
    <source>
        <dbReference type="ARBA" id="ARBA00022842"/>
    </source>
</evidence>
<keyword evidence="13" id="KW-1185">Reference proteome</keyword>
<protein>
    <recommendedName>
        <fullName evidence="11">HTH cro/C1-type domain-containing protein</fullName>
    </recommendedName>
</protein>
<name>A0A1I7MRA8_9MICC</name>
<dbReference type="InterPro" id="IPR052038">
    <property type="entry name" value="Type-VII_TA_antitoxin"/>
</dbReference>
<dbReference type="GO" id="GO:0005524">
    <property type="term" value="F:ATP binding"/>
    <property type="evidence" value="ECO:0007669"/>
    <property type="project" value="UniProtKB-KW"/>
</dbReference>
<evidence type="ECO:0000256" key="9">
    <source>
        <dbReference type="ARBA" id="ARBA00038276"/>
    </source>
</evidence>
<dbReference type="PANTHER" id="PTHR33571:SF12">
    <property type="entry name" value="BSL3053 PROTEIN"/>
    <property type="match status" value="1"/>
</dbReference>
<dbReference type="InterPro" id="IPR001387">
    <property type="entry name" value="Cro/C1-type_HTH"/>
</dbReference>
<keyword evidence="6" id="KW-0547">Nucleotide-binding</keyword>
<reference evidence="12 13" key="1">
    <citation type="submission" date="2016-10" db="EMBL/GenBank/DDBJ databases">
        <authorList>
            <person name="de Groot N.N."/>
        </authorList>
    </citation>
    <scope>NUCLEOTIDE SEQUENCE [LARGE SCALE GENOMIC DNA]</scope>
    <source>
        <strain evidence="12 13">CGMCC 1.7054</strain>
    </source>
</reference>
<keyword evidence="8" id="KW-0460">Magnesium</keyword>
<dbReference type="InterPro" id="IPR043519">
    <property type="entry name" value="NT_sf"/>
</dbReference>
<keyword evidence="5" id="KW-0479">Metal-binding</keyword>
<dbReference type="InterPro" id="IPR010982">
    <property type="entry name" value="Lambda_DNA-bd_dom_sf"/>
</dbReference>
<keyword evidence="3" id="KW-0808">Transferase</keyword>
<sequence length="136" mass="14827">MTQSELASAAHVPQPNLSAYENGRRAPSPDVLERIRSALAGRPGKRVRLHRDAIRAIVAQHHATDPRLVGSVARGQDRPGSDVDILVDFTPEATLLDEVGLRLALEDLLQTDVDVLSLDSLRGSLRDRVLLEAVEL</sequence>
<dbReference type="InterPro" id="IPR002934">
    <property type="entry name" value="Polymerase_NTP_transf_dom"/>
</dbReference>
<accession>A0A1I7MRA8</accession>
<evidence type="ECO:0000256" key="3">
    <source>
        <dbReference type="ARBA" id="ARBA00022679"/>
    </source>
</evidence>
<dbReference type="SUPFAM" id="SSF47413">
    <property type="entry name" value="lambda repressor-like DNA-binding domains"/>
    <property type="match status" value="1"/>
</dbReference>
<evidence type="ECO:0000259" key="11">
    <source>
        <dbReference type="PROSITE" id="PS50943"/>
    </source>
</evidence>
<dbReference type="AlphaFoldDB" id="A0A1I7MRA8"/>
<evidence type="ECO:0000256" key="2">
    <source>
        <dbReference type="ARBA" id="ARBA00022649"/>
    </source>
</evidence>
<keyword evidence="7" id="KW-0067">ATP-binding</keyword>
<dbReference type="Gene3D" id="3.30.460.10">
    <property type="entry name" value="Beta Polymerase, domain 2"/>
    <property type="match status" value="1"/>
</dbReference>
<comment type="cofactor">
    <cofactor evidence="1">
        <name>Mg(2+)</name>
        <dbReference type="ChEBI" id="CHEBI:18420"/>
    </cofactor>
</comment>
<dbReference type="PANTHER" id="PTHR33571">
    <property type="entry name" value="SSL8005 PROTEIN"/>
    <property type="match status" value="1"/>
</dbReference>
<dbReference type="Pfam" id="PF01909">
    <property type="entry name" value="NTP_transf_2"/>
    <property type="match status" value="1"/>
</dbReference>
<keyword evidence="4" id="KW-0548">Nucleotidyltransferase</keyword>
<dbReference type="Proteomes" id="UP000198881">
    <property type="component" value="Unassembled WGS sequence"/>
</dbReference>
<dbReference type="GO" id="GO:0003677">
    <property type="term" value="F:DNA binding"/>
    <property type="evidence" value="ECO:0007669"/>
    <property type="project" value="InterPro"/>
</dbReference>
<comment type="similarity">
    <text evidence="9">Belongs to the MntA antitoxin family.</text>
</comment>
<dbReference type="STRING" id="574650.SAMN04487966_11155"/>